<proteinExistence type="predicted"/>
<evidence type="ECO:0000313" key="2">
    <source>
        <dbReference type="EMBL" id="MFF3571045.1"/>
    </source>
</evidence>
<dbReference type="InterPro" id="IPR030802">
    <property type="entry name" value="Permease_MalE"/>
</dbReference>
<gene>
    <name evidence="2" type="ORF">ACFYXQ_25010</name>
</gene>
<accession>A0ABW6S425</accession>
<evidence type="ECO:0000256" key="1">
    <source>
        <dbReference type="SAM" id="Phobius"/>
    </source>
</evidence>
<dbReference type="Proteomes" id="UP001601992">
    <property type="component" value="Unassembled WGS sequence"/>
</dbReference>
<sequence>MQELPIRARAGVTKAASGVRGAVGALGEFYLLALDTARALGRGRFPWGEFAEQCWFLARVSLLPTVMMSIPFTVLVVFTLNSLLGEIGASDLSGAGAGLGAVTQIGPLVTVLVVAGAGATAMASDIGSRVIREEISAIEVLGIDPVQRLVLPRVLASTVVAVLLNGAVCAIGLIGGFFFSVYLQNVSPGAYASSVTLLVGSGDLALSEFKAAVSGGIAGLVACYRGLSVTGGPKSVGNAVNETVVFAAVALFVANLVLTSIGLALGSGRR</sequence>
<dbReference type="EMBL" id="JBIAQY010000009">
    <property type="protein sequence ID" value="MFF3571045.1"/>
    <property type="molecule type" value="Genomic_DNA"/>
</dbReference>
<dbReference type="PANTHER" id="PTHR30188:SF4">
    <property type="entry name" value="PROTEIN TRIGALACTOSYLDIACYLGLYCEROL 1, CHLOROPLASTIC"/>
    <property type="match status" value="1"/>
</dbReference>
<evidence type="ECO:0000313" key="3">
    <source>
        <dbReference type="Proteomes" id="UP001601992"/>
    </source>
</evidence>
<feature type="transmembrane region" description="Helical" evidence="1">
    <location>
        <begin position="154"/>
        <end position="179"/>
    </location>
</feature>
<keyword evidence="1" id="KW-1133">Transmembrane helix</keyword>
<feature type="transmembrane region" description="Helical" evidence="1">
    <location>
        <begin position="244"/>
        <end position="265"/>
    </location>
</feature>
<reference evidence="2 3" key="1">
    <citation type="submission" date="2024-10" db="EMBL/GenBank/DDBJ databases">
        <title>The Natural Products Discovery Center: Release of the First 8490 Sequenced Strains for Exploring Actinobacteria Biosynthetic Diversity.</title>
        <authorList>
            <person name="Kalkreuter E."/>
            <person name="Kautsar S.A."/>
            <person name="Yang D."/>
            <person name="Bader C.D."/>
            <person name="Teijaro C.N."/>
            <person name="Fluegel L."/>
            <person name="Davis C.M."/>
            <person name="Simpson J.R."/>
            <person name="Lauterbach L."/>
            <person name="Steele A.D."/>
            <person name="Gui C."/>
            <person name="Meng S."/>
            <person name="Li G."/>
            <person name="Viehrig K."/>
            <person name="Ye F."/>
            <person name="Su P."/>
            <person name="Kiefer A.F."/>
            <person name="Nichols A."/>
            <person name="Cepeda A.J."/>
            <person name="Yan W."/>
            <person name="Fan B."/>
            <person name="Jiang Y."/>
            <person name="Adhikari A."/>
            <person name="Zheng C.-J."/>
            <person name="Schuster L."/>
            <person name="Cowan T.M."/>
            <person name="Smanski M.J."/>
            <person name="Chevrette M.G."/>
            <person name="De Carvalho L.P.S."/>
            <person name="Shen B."/>
        </authorList>
    </citation>
    <scope>NUCLEOTIDE SEQUENCE [LARGE SCALE GENOMIC DNA]</scope>
    <source>
        <strain evidence="2 3">NPDC002593</strain>
    </source>
</reference>
<keyword evidence="1" id="KW-0472">Membrane</keyword>
<dbReference type="RefSeq" id="WP_051194263.1">
    <property type="nucleotide sequence ID" value="NZ_JBIAQY010000009.1"/>
</dbReference>
<dbReference type="PANTHER" id="PTHR30188">
    <property type="entry name" value="ABC TRANSPORTER PERMEASE PROTEIN-RELATED"/>
    <property type="match status" value="1"/>
</dbReference>
<dbReference type="Pfam" id="PF02405">
    <property type="entry name" value="MlaE"/>
    <property type="match status" value="1"/>
</dbReference>
<keyword evidence="1" id="KW-0812">Transmembrane</keyword>
<organism evidence="2 3">
    <name type="scientific">Nocardia jiangxiensis</name>
    <dbReference type="NCBI Taxonomy" id="282685"/>
    <lineage>
        <taxon>Bacteria</taxon>
        <taxon>Bacillati</taxon>
        <taxon>Actinomycetota</taxon>
        <taxon>Actinomycetes</taxon>
        <taxon>Mycobacteriales</taxon>
        <taxon>Nocardiaceae</taxon>
        <taxon>Nocardia</taxon>
    </lineage>
</organism>
<keyword evidence="3" id="KW-1185">Reference proteome</keyword>
<feature type="transmembrane region" description="Helical" evidence="1">
    <location>
        <begin position="104"/>
        <end position="123"/>
    </location>
</feature>
<protein>
    <submittedName>
        <fullName evidence="2">MlaE family ABC transporter permease</fullName>
    </submittedName>
</protein>
<name>A0ABW6S425_9NOCA</name>
<feature type="transmembrane region" description="Helical" evidence="1">
    <location>
        <begin position="62"/>
        <end position="84"/>
    </location>
</feature>
<comment type="caution">
    <text evidence="2">The sequence shown here is derived from an EMBL/GenBank/DDBJ whole genome shotgun (WGS) entry which is preliminary data.</text>
</comment>